<dbReference type="Proteomes" id="UP000305792">
    <property type="component" value="Unassembled WGS sequence"/>
</dbReference>
<keyword evidence="2 9" id="KW-0378">Hydrolase</keyword>
<evidence type="ECO:0000256" key="8">
    <source>
        <dbReference type="PROSITE-ProRule" id="PRU10056"/>
    </source>
</evidence>
<dbReference type="Gene3D" id="3.20.20.40">
    <property type="entry name" value="1, 4-beta cellobiohydrolase"/>
    <property type="match status" value="1"/>
</dbReference>
<keyword evidence="4" id="KW-1015">Disulfide bond</keyword>
<dbReference type="EC" id="3.2.1.-" evidence="9"/>
<dbReference type="EMBL" id="STGX01000003">
    <property type="protein sequence ID" value="THV30772.1"/>
    <property type="molecule type" value="Genomic_DNA"/>
</dbReference>
<evidence type="ECO:0000256" key="2">
    <source>
        <dbReference type="ARBA" id="ARBA00022801"/>
    </source>
</evidence>
<dbReference type="GO" id="GO:0030245">
    <property type="term" value="P:cellulose catabolic process"/>
    <property type="evidence" value="ECO:0007669"/>
    <property type="project" value="UniProtKB-KW"/>
</dbReference>
<evidence type="ECO:0000256" key="9">
    <source>
        <dbReference type="RuleBase" id="RU361186"/>
    </source>
</evidence>
<dbReference type="InterPro" id="IPR001919">
    <property type="entry name" value="CBD2"/>
</dbReference>
<keyword evidence="7 9" id="KW-0624">Polysaccharide degradation</keyword>
<comment type="similarity">
    <text evidence="9">Belongs to the glycosyl hydrolase family 6.</text>
</comment>
<dbReference type="AlphaFoldDB" id="A0A4S8PMA9"/>
<protein>
    <recommendedName>
        <fullName evidence="9">Glucanase</fullName>
        <ecNumber evidence="9">3.2.1.-</ecNumber>
    </recommendedName>
</protein>
<evidence type="ECO:0000256" key="4">
    <source>
        <dbReference type="ARBA" id="ARBA00023157"/>
    </source>
</evidence>
<dbReference type="SMART" id="SM00637">
    <property type="entry name" value="CBD_II"/>
    <property type="match status" value="1"/>
</dbReference>
<evidence type="ECO:0000256" key="3">
    <source>
        <dbReference type="ARBA" id="ARBA00023001"/>
    </source>
</evidence>
<comment type="caution">
    <text evidence="12">The sequence shown here is derived from an EMBL/GenBank/DDBJ whole genome shotgun (WGS) entry which is preliminary data.</text>
</comment>
<dbReference type="GO" id="GO:0030247">
    <property type="term" value="F:polysaccharide binding"/>
    <property type="evidence" value="ECO:0007669"/>
    <property type="project" value="UniProtKB-UniRule"/>
</dbReference>
<dbReference type="PROSITE" id="PS00655">
    <property type="entry name" value="GLYCOSYL_HYDROL_F6_1"/>
    <property type="match status" value="1"/>
</dbReference>
<keyword evidence="13" id="KW-1185">Reference proteome</keyword>
<dbReference type="GO" id="GO:0004553">
    <property type="term" value="F:hydrolase activity, hydrolyzing O-glycosyl compounds"/>
    <property type="evidence" value="ECO:0007669"/>
    <property type="project" value="InterPro"/>
</dbReference>
<dbReference type="SUPFAM" id="SSF49384">
    <property type="entry name" value="Carbohydrate-binding domain"/>
    <property type="match status" value="1"/>
</dbReference>
<evidence type="ECO:0000256" key="5">
    <source>
        <dbReference type="ARBA" id="ARBA00023277"/>
    </source>
</evidence>
<dbReference type="PRINTS" id="PR00733">
    <property type="entry name" value="GLHYDRLASE6"/>
</dbReference>
<dbReference type="Pfam" id="PF01341">
    <property type="entry name" value="Glyco_hydro_6"/>
    <property type="match status" value="1"/>
</dbReference>
<evidence type="ECO:0000313" key="13">
    <source>
        <dbReference type="Proteomes" id="UP000305792"/>
    </source>
</evidence>
<evidence type="ECO:0000259" key="11">
    <source>
        <dbReference type="PROSITE" id="PS51173"/>
    </source>
</evidence>
<name>A0A4S8PMA9_9ACTN</name>
<sequence length="451" mass="47218">MKRRQRLAAIVAGTATAVATALGTGVLLSPNAGAQDVSAQAQALWTNPNTQAAEWVADNPNDWRAAMIGDRVAETPAGTWFTQYNPNTIQSQVQSVVSAAAADGAAPIMVVYNIPNRDCGGHSGGGAPDHQSYRQWVDRFADGLSGPAYIILEPDTLPHDCADQNQRQQINQSLTYATQAIKGADSQAKVYIDIGNSDWLAPSTAAQRLQDAGLQYADGFALNVSNYRTTEETTSYAHQIQNIVGSNKGAVIDTSRNGNGPQGSEWCDPSGRAIGAYPTTSTGLSGIDAFLWVKLVGEADGCAGSAGQFIPDLAYQLANAAGSDWPGDVEPTDPVTTDDPTSDDPTSDDPTTGGPSEDGCTVHIESVSSWGTGWQGKVSMTTDQAVNGWDVSWTWPSGQSIQSSWNVQLSTSGSTVNASDVGWNGSVAAGQTKELFGFVAQGPAVDLEVPC</sequence>
<dbReference type="InterPro" id="IPR036434">
    <property type="entry name" value="Beta_cellobiohydrolase_sf"/>
</dbReference>
<organism evidence="12 13">
    <name type="scientific">Glycomyces paridis</name>
    <dbReference type="NCBI Taxonomy" id="2126555"/>
    <lineage>
        <taxon>Bacteria</taxon>
        <taxon>Bacillati</taxon>
        <taxon>Actinomycetota</taxon>
        <taxon>Actinomycetes</taxon>
        <taxon>Glycomycetales</taxon>
        <taxon>Glycomycetaceae</taxon>
        <taxon>Glycomyces</taxon>
    </lineage>
</organism>
<dbReference type="Pfam" id="PF00553">
    <property type="entry name" value="CBM_2"/>
    <property type="match status" value="1"/>
</dbReference>
<keyword evidence="3 9" id="KW-0136">Cellulose degradation</keyword>
<gene>
    <name evidence="12" type="ORF">E9998_05155</name>
</gene>
<dbReference type="InterPro" id="IPR001524">
    <property type="entry name" value="Glyco_hydro_6_CS"/>
</dbReference>
<dbReference type="PROSITE" id="PS51173">
    <property type="entry name" value="CBM2"/>
    <property type="match status" value="1"/>
</dbReference>
<keyword evidence="6 9" id="KW-0326">Glycosidase</keyword>
<dbReference type="Gene3D" id="2.60.40.290">
    <property type="match status" value="1"/>
</dbReference>
<keyword evidence="1 9" id="KW-0732">Signal</keyword>
<dbReference type="InterPro" id="IPR016288">
    <property type="entry name" value="Beta_cellobiohydrolase"/>
</dbReference>
<feature type="chain" id="PRO_5021036068" description="Glucanase" evidence="9">
    <location>
        <begin position="35"/>
        <end position="451"/>
    </location>
</feature>
<feature type="region of interest" description="Disordered" evidence="10">
    <location>
        <begin position="321"/>
        <end position="360"/>
    </location>
</feature>
<proteinExistence type="inferred from homology"/>
<dbReference type="RefSeq" id="WP_136528635.1">
    <property type="nucleotide sequence ID" value="NZ_STGX01000003.1"/>
</dbReference>
<keyword evidence="5 9" id="KW-0119">Carbohydrate metabolism</keyword>
<dbReference type="InterPro" id="IPR012291">
    <property type="entry name" value="CBM2_carb-bd_dom_sf"/>
</dbReference>
<evidence type="ECO:0000256" key="7">
    <source>
        <dbReference type="ARBA" id="ARBA00023326"/>
    </source>
</evidence>
<dbReference type="SUPFAM" id="SSF51989">
    <property type="entry name" value="Glycosyl hydrolases family 6, cellulases"/>
    <property type="match status" value="1"/>
</dbReference>
<feature type="domain" description="CBM2" evidence="11">
    <location>
        <begin position="353"/>
        <end position="451"/>
    </location>
</feature>
<evidence type="ECO:0000256" key="10">
    <source>
        <dbReference type="SAM" id="MobiDB-lite"/>
    </source>
</evidence>
<evidence type="ECO:0000313" key="12">
    <source>
        <dbReference type="EMBL" id="THV30772.1"/>
    </source>
</evidence>
<accession>A0A4S8PMA9</accession>
<dbReference type="OrthoDB" id="309899at2"/>
<feature type="signal peptide" evidence="9">
    <location>
        <begin position="1"/>
        <end position="34"/>
    </location>
</feature>
<evidence type="ECO:0000256" key="1">
    <source>
        <dbReference type="ARBA" id="ARBA00022729"/>
    </source>
</evidence>
<dbReference type="InterPro" id="IPR008965">
    <property type="entry name" value="CBM2/CBM3_carb-bd_dom_sf"/>
</dbReference>
<dbReference type="PANTHER" id="PTHR34876:SF4">
    <property type="entry name" value="1,4-BETA-D-GLUCAN CELLOBIOHYDROLASE C-RELATED"/>
    <property type="match status" value="1"/>
</dbReference>
<reference evidence="12 13" key="1">
    <citation type="journal article" date="2018" name="Int. J. Syst. Evol. Microbiol.">
        <title>Glycomyces paridis sp. nov., isolated from the medicinal plant Paris polyphylla.</title>
        <authorList>
            <person name="Fang X.M."/>
            <person name="Bai J.L."/>
            <person name="Su J."/>
            <person name="Zhao L.L."/>
            <person name="Liu H.Y."/>
            <person name="Ma B.P."/>
            <person name="Zhang Y.Q."/>
            <person name="Yu L.Y."/>
        </authorList>
    </citation>
    <scope>NUCLEOTIDE SEQUENCE [LARGE SCALE GENOMIC DNA]</scope>
    <source>
        <strain evidence="12 13">CPCC 204357</strain>
    </source>
</reference>
<dbReference type="PANTHER" id="PTHR34876">
    <property type="match status" value="1"/>
</dbReference>
<feature type="active site" evidence="8">
    <location>
        <position position="118"/>
    </location>
</feature>
<evidence type="ECO:0000256" key="6">
    <source>
        <dbReference type="ARBA" id="ARBA00023295"/>
    </source>
</evidence>
<feature type="compositionally biased region" description="Low complexity" evidence="10">
    <location>
        <begin position="326"/>
        <end position="339"/>
    </location>
</feature>